<evidence type="ECO:0000256" key="3">
    <source>
        <dbReference type="ARBA" id="ARBA00022989"/>
    </source>
</evidence>
<evidence type="ECO:0000256" key="1">
    <source>
        <dbReference type="ARBA" id="ARBA00004141"/>
    </source>
</evidence>
<reference evidence="6" key="1">
    <citation type="journal article" date="2013" name="Genome Biol. Evol.">
        <title>Punctuated emergences of genetic and phenotypic innovations in eumetazoan, bilaterian, euteleostome, and hominidae ancestors.</title>
        <authorList>
            <person name="Wenger Y."/>
            <person name="Galliot B."/>
        </authorList>
    </citation>
    <scope>NUCLEOTIDE SEQUENCE</scope>
    <source>
        <tissue evidence="6">Whole animals</tissue>
    </source>
</reference>
<evidence type="ECO:0000256" key="4">
    <source>
        <dbReference type="ARBA" id="ARBA00023136"/>
    </source>
</evidence>
<name>T2M4F2_HYDVU</name>
<feature type="transmembrane region" description="Helical" evidence="5">
    <location>
        <begin position="13"/>
        <end position="33"/>
    </location>
</feature>
<keyword evidence="3 5" id="KW-1133">Transmembrane helix</keyword>
<evidence type="ECO:0000256" key="5">
    <source>
        <dbReference type="SAM" id="Phobius"/>
    </source>
</evidence>
<protein>
    <submittedName>
        <fullName evidence="6">Zinc transporter ZIP1</fullName>
    </submittedName>
</protein>
<dbReference type="GO" id="GO:0005886">
    <property type="term" value="C:plasma membrane"/>
    <property type="evidence" value="ECO:0007669"/>
    <property type="project" value="TreeGrafter"/>
</dbReference>
<dbReference type="AlphaFoldDB" id="T2M4F2"/>
<evidence type="ECO:0000256" key="2">
    <source>
        <dbReference type="ARBA" id="ARBA00022692"/>
    </source>
</evidence>
<dbReference type="OrthoDB" id="448280at2759"/>
<evidence type="ECO:0000313" key="6">
    <source>
        <dbReference type="EMBL" id="CDG66941.1"/>
    </source>
</evidence>
<dbReference type="Pfam" id="PF02535">
    <property type="entry name" value="Zip"/>
    <property type="match status" value="1"/>
</dbReference>
<organism evidence="6">
    <name type="scientific">Hydra vulgaris</name>
    <name type="common">Hydra</name>
    <name type="synonym">Hydra attenuata</name>
    <dbReference type="NCBI Taxonomy" id="6087"/>
    <lineage>
        <taxon>Eukaryota</taxon>
        <taxon>Metazoa</taxon>
        <taxon>Cnidaria</taxon>
        <taxon>Hydrozoa</taxon>
        <taxon>Hydroidolina</taxon>
        <taxon>Anthoathecata</taxon>
        <taxon>Aplanulata</taxon>
        <taxon>Hydridae</taxon>
        <taxon>Hydra</taxon>
    </lineage>
</organism>
<keyword evidence="2 5" id="KW-0812">Transmembrane</keyword>
<dbReference type="PANTHER" id="PTHR11040:SF140">
    <property type="entry name" value="ZRT (ZRT), IRT- (IRT-) LIKE PROTEIN TRANSPORTER"/>
    <property type="match status" value="1"/>
</dbReference>
<feature type="transmembrane region" description="Helical" evidence="5">
    <location>
        <begin position="91"/>
        <end position="112"/>
    </location>
</feature>
<feature type="transmembrane region" description="Helical" evidence="5">
    <location>
        <begin position="258"/>
        <end position="278"/>
    </location>
</feature>
<dbReference type="EMBL" id="HAAD01000709">
    <property type="protein sequence ID" value="CDG66941.1"/>
    <property type="molecule type" value="mRNA"/>
</dbReference>
<accession>T2M4F2</accession>
<dbReference type="KEGG" id="hmg:100210044"/>
<feature type="transmembrane region" description="Helical" evidence="5">
    <location>
        <begin position="357"/>
        <end position="376"/>
    </location>
</feature>
<dbReference type="OMA" id="HEMSHTH"/>
<feature type="transmembrane region" description="Helical" evidence="5">
    <location>
        <begin position="290"/>
        <end position="311"/>
    </location>
</feature>
<dbReference type="GO" id="GO:0005385">
    <property type="term" value="F:zinc ion transmembrane transporter activity"/>
    <property type="evidence" value="ECO:0007669"/>
    <property type="project" value="TreeGrafter"/>
</dbReference>
<gene>
    <name evidence="6" type="primary">SLC39A1</name>
</gene>
<feature type="transmembrane region" description="Helical" evidence="5">
    <location>
        <begin position="323"/>
        <end position="345"/>
    </location>
</feature>
<proteinExistence type="evidence at transcript level"/>
<keyword evidence="4 5" id="KW-0472">Membrane</keyword>
<comment type="subcellular location">
    <subcellularLocation>
        <location evidence="1">Membrane</location>
        <topology evidence="1">Multi-pass membrane protein</topology>
    </subcellularLocation>
</comment>
<feature type="transmembrane region" description="Helical" evidence="5">
    <location>
        <begin position="49"/>
        <end position="71"/>
    </location>
</feature>
<dbReference type="PANTHER" id="PTHR11040">
    <property type="entry name" value="ZINC/IRON TRANSPORTER"/>
    <property type="match status" value="1"/>
</dbReference>
<dbReference type="InterPro" id="IPR003689">
    <property type="entry name" value="ZIP"/>
</dbReference>
<sequence>MGFYELPEWSVKLIIIIILFLLCMIFGVVPLNLSRSSSFEGRVSPTRNLLISLSNCFAGGVFFSTVILDLFPLVKLTVNNALISVYIDTDFPLGDFIIGIGFIFMLILEHIVHSCCHPNQLSYEAPKNVNSNQDELSCNENNHLLSHDNNLDIVTDIEINNSERQLQQVDMQQNYSIITENNTVENEHVLEKSSSTNDVFFPVPKKHYNSNRVESKSLASIQTIEKVNFRAYVLVFAISLHSLFEGLAVGLLNKTSDIVELFVALVIHKSIIAFSIGVQLVDAKMSSPTVVLCLGIFSSMTPIGIGLGMAVLSSFNSLALRLWFSGVLQGIATGSFLYVTFFEVLPHELSISDEKKLLKILFVILGYVAITGICYYENRFYKLSHDQPLPPTKNPN</sequence>
<feature type="transmembrane region" description="Helical" evidence="5">
    <location>
        <begin position="231"/>
        <end position="252"/>
    </location>
</feature>